<accession>A0A2T0LZE4</accession>
<feature type="signal peptide" evidence="1">
    <location>
        <begin position="1"/>
        <end position="37"/>
    </location>
</feature>
<dbReference type="EMBL" id="PVNH01000003">
    <property type="protein sequence ID" value="PRX49487.1"/>
    <property type="molecule type" value="Genomic_DNA"/>
</dbReference>
<comment type="caution">
    <text evidence="2">The sequence shown here is derived from an EMBL/GenBank/DDBJ whole genome shotgun (WGS) entry which is preliminary data.</text>
</comment>
<reference evidence="2 3" key="1">
    <citation type="submission" date="2018-03" db="EMBL/GenBank/DDBJ databases">
        <title>Genomic Encyclopedia of Type Strains, Phase III (KMG-III): the genomes of soil and plant-associated and newly described type strains.</title>
        <authorList>
            <person name="Whitman W."/>
        </authorList>
    </citation>
    <scope>NUCLEOTIDE SEQUENCE [LARGE SCALE GENOMIC DNA]</scope>
    <source>
        <strain evidence="2 3">CGMCC 4.7125</strain>
    </source>
</reference>
<dbReference type="Proteomes" id="UP000238362">
    <property type="component" value="Unassembled WGS sequence"/>
</dbReference>
<proteinExistence type="predicted"/>
<gene>
    <name evidence="2" type="ORF">B0I33_103524</name>
</gene>
<evidence type="ECO:0000313" key="3">
    <source>
        <dbReference type="Proteomes" id="UP000238362"/>
    </source>
</evidence>
<evidence type="ECO:0000256" key="1">
    <source>
        <dbReference type="SAM" id="SignalP"/>
    </source>
</evidence>
<keyword evidence="3" id="KW-1185">Reference proteome</keyword>
<keyword evidence="1" id="KW-0732">Signal</keyword>
<protein>
    <submittedName>
        <fullName evidence="2">Uncharacterized protein</fullName>
    </submittedName>
</protein>
<feature type="chain" id="PRO_5015579762" evidence="1">
    <location>
        <begin position="38"/>
        <end position="154"/>
    </location>
</feature>
<sequence>MAWSTAHMDASKVIPRHRLFVALLASCLVLVLGSAAAAASPGAVTGPKKDLKVHAAVDKKVVKVNEKVKLRGALEVRSQGKGRADASGGLEPVIVQSLQAGAWVNLTTSSCRPNGKFFLNLSFSFSANLTLRVYHPETHVYASAYSELVTLAVI</sequence>
<dbReference type="AlphaFoldDB" id="A0A2T0LZE4"/>
<evidence type="ECO:0000313" key="2">
    <source>
        <dbReference type="EMBL" id="PRX49487.1"/>
    </source>
</evidence>
<organism evidence="2 3">
    <name type="scientific">Prauserella shujinwangii</name>
    <dbReference type="NCBI Taxonomy" id="1453103"/>
    <lineage>
        <taxon>Bacteria</taxon>
        <taxon>Bacillati</taxon>
        <taxon>Actinomycetota</taxon>
        <taxon>Actinomycetes</taxon>
        <taxon>Pseudonocardiales</taxon>
        <taxon>Pseudonocardiaceae</taxon>
        <taxon>Prauserella</taxon>
    </lineage>
</organism>
<name>A0A2T0LZE4_9PSEU</name>